<dbReference type="InterPro" id="IPR028618">
    <property type="entry name" value="DEAD_helicase_DeaD"/>
</dbReference>
<dbReference type="PANTHER" id="PTHR47963">
    <property type="entry name" value="DEAD-BOX ATP-DEPENDENT RNA HELICASE 47, MITOCHONDRIAL"/>
    <property type="match status" value="1"/>
</dbReference>
<dbReference type="CDD" id="cd00268">
    <property type="entry name" value="DEADc"/>
    <property type="match status" value="1"/>
</dbReference>
<dbReference type="GO" id="GO:0000027">
    <property type="term" value="P:ribosomal large subunit assembly"/>
    <property type="evidence" value="ECO:0007669"/>
    <property type="project" value="UniProtKB-UniRule"/>
</dbReference>
<evidence type="ECO:0000256" key="5">
    <source>
        <dbReference type="ARBA" id="ARBA00022840"/>
    </source>
</evidence>
<dbReference type="GO" id="GO:0005524">
    <property type="term" value="F:ATP binding"/>
    <property type="evidence" value="ECO:0007669"/>
    <property type="project" value="UniProtKB-UniRule"/>
</dbReference>
<reference evidence="11 12" key="1">
    <citation type="submission" date="2019-04" db="EMBL/GenBank/DDBJ databases">
        <title>Complete genome sequencing of Piscirickettsia salmonis strain Psal-009.</title>
        <authorList>
            <person name="Schober I."/>
            <person name="Bunk B."/>
            <person name="Sproer C."/>
            <person name="Carril G.P."/>
            <person name="Riedel T."/>
            <person name="Flores-Herrera P.A."/>
            <person name="Nourdin-Galindo G."/>
            <person name="Marshall S.H."/>
            <person name="Overmann J."/>
        </authorList>
    </citation>
    <scope>NUCLEOTIDE SEQUENCE [LARGE SCALE GENOMIC DNA]</scope>
    <source>
        <strain evidence="11 12">Psal-009</strain>
    </source>
</reference>
<keyword evidence="4 9" id="KW-0347">Helicase</keyword>
<dbReference type="PANTHER" id="PTHR47963:SF8">
    <property type="entry name" value="ATP-DEPENDENT RNA HELICASE DEAD"/>
    <property type="match status" value="1"/>
</dbReference>
<gene>
    <name evidence="9 11" type="primary">deaD</name>
    <name evidence="9" type="synonym">csdA</name>
    <name evidence="11" type="ORF">Psal009_01669</name>
</gene>
<comment type="subcellular location">
    <subcellularLocation>
        <location evidence="9">Cytoplasm</location>
    </subcellularLocation>
</comment>
<dbReference type="InterPro" id="IPR014014">
    <property type="entry name" value="RNA_helicase_DEAD_Q_motif"/>
</dbReference>
<feature type="compositionally biased region" description="Basic and acidic residues" evidence="10">
    <location>
        <begin position="438"/>
        <end position="463"/>
    </location>
</feature>
<comment type="similarity">
    <text evidence="9">Belongs to the DEAD box helicase family. DeaD/CsdA subfamily.</text>
</comment>
<dbReference type="SMART" id="SM00490">
    <property type="entry name" value="HELICc"/>
    <property type="match status" value="1"/>
</dbReference>
<dbReference type="GO" id="GO:0003724">
    <property type="term" value="F:RNA helicase activity"/>
    <property type="evidence" value="ECO:0007669"/>
    <property type="project" value="UniProtKB-UniRule"/>
</dbReference>
<evidence type="ECO:0000256" key="3">
    <source>
        <dbReference type="ARBA" id="ARBA00022801"/>
    </source>
</evidence>
<dbReference type="EMBL" id="CP038908">
    <property type="protein sequence ID" value="QGO05773.1"/>
    <property type="molecule type" value="Genomic_DNA"/>
</dbReference>
<dbReference type="CDD" id="cd18787">
    <property type="entry name" value="SF2_C_DEAD"/>
    <property type="match status" value="1"/>
</dbReference>
<dbReference type="InterPro" id="IPR027417">
    <property type="entry name" value="P-loop_NTPase"/>
</dbReference>
<dbReference type="Pfam" id="PF00271">
    <property type="entry name" value="Helicase_C"/>
    <property type="match status" value="1"/>
</dbReference>
<evidence type="ECO:0000313" key="11">
    <source>
        <dbReference type="EMBL" id="QGO05773.1"/>
    </source>
</evidence>
<dbReference type="InterPro" id="IPR011545">
    <property type="entry name" value="DEAD/DEAH_box_helicase_dom"/>
</dbReference>
<accession>A0A9Q6LR33</accession>
<keyword evidence="7 9" id="KW-0346">Stress response</keyword>
<dbReference type="GO" id="GO:0033592">
    <property type="term" value="F:RNA strand annealing activity"/>
    <property type="evidence" value="ECO:0007669"/>
    <property type="project" value="TreeGrafter"/>
</dbReference>
<evidence type="ECO:0000256" key="4">
    <source>
        <dbReference type="ARBA" id="ARBA00022806"/>
    </source>
</evidence>
<dbReference type="InterPro" id="IPR044742">
    <property type="entry name" value="DEAD/DEAH_RhlB"/>
</dbReference>
<keyword evidence="12" id="KW-1185">Reference proteome</keyword>
<sequence length="601" mass="67665">MSSTIGFDKLGINDNILNSISELGYETPSPIQEQSIPVLLNQQDILAQAQTGTGKTAAFALPILTQLSLKHNQPQALVLAPTRELAIQIAEAFQRYAKYLPGFHVLPIYGGQEFRSQLRALKRGVHIVVGTPGRIMDHMRRETLPLESLKTVVLDEADEMLKMGFIDDVKWILQQIPTEHQTALFSATLPPSIKGIASQHLVEPVHIQIKSTTNTVSTIEQSYMITSKHHKLEALTRYLELEEFDAVIVFARTKIATTELAERLEARGYSAAAMNGDMNQASREQVIKRIKNGAIDIVIATDVAARGIDVNRITHVVNFDIPHDPESYVHRIGRTGRAGRDGKALLFVSPRERRLLKDLERVTRQPIKAITPPTANEITEKREESFKKQIINTINETTDLDYYRNLIESLLPLSEKSELDIAAALAYMAQKQKPLQMQKEDPKALSFESPHDRGGRHEPSQRERRTRQAIQTAEHGMSRCRLEVGHRHRIQPSDIVGVLANEGNITHKAIGRIHIFDDYSLVDLTSKVTNQVIELTHQCRVKGHPIKIKPATDKDNQEGQSNNHGRRSHSRDRDSGFKRRRSNSSHNGQSQSQSRTRKKIS</sequence>
<feature type="region of interest" description="Disordered" evidence="10">
    <location>
        <begin position="433"/>
        <end position="467"/>
    </location>
</feature>
<dbReference type="Pfam" id="PF00270">
    <property type="entry name" value="DEAD"/>
    <property type="match status" value="1"/>
</dbReference>
<proteinExistence type="inferred from homology"/>
<keyword evidence="1 9" id="KW-0963">Cytoplasm</keyword>
<dbReference type="PROSITE" id="PS51192">
    <property type="entry name" value="HELICASE_ATP_BIND_1"/>
    <property type="match status" value="1"/>
</dbReference>
<dbReference type="SUPFAM" id="SSF52540">
    <property type="entry name" value="P-loop containing nucleoside triphosphate hydrolases"/>
    <property type="match status" value="1"/>
</dbReference>
<evidence type="ECO:0000256" key="1">
    <source>
        <dbReference type="ARBA" id="ARBA00022490"/>
    </source>
</evidence>
<dbReference type="Gene3D" id="3.30.70.330">
    <property type="match status" value="1"/>
</dbReference>
<dbReference type="Pfam" id="PF25399">
    <property type="entry name" value="DeaD_dimer"/>
    <property type="match status" value="1"/>
</dbReference>
<dbReference type="InterPro" id="IPR012677">
    <property type="entry name" value="Nucleotide-bd_a/b_plait_sf"/>
</dbReference>
<protein>
    <recommendedName>
        <fullName evidence="9">ATP-dependent RNA helicase DeaD</fullName>
        <ecNumber evidence="9">3.6.4.13</ecNumber>
    </recommendedName>
    <alternativeName>
        <fullName evidence="9">Cold-shock DEAD box protein A</fullName>
    </alternativeName>
</protein>
<dbReference type="GO" id="GO:0016787">
    <property type="term" value="F:hydrolase activity"/>
    <property type="evidence" value="ECO:0007669"/>
    <property type="project" value="UniProtKB-KW"/>
</dbReference>
<keyword evidence="6 9" id="KW-0694">RNA-binding</keyword>
<organism evidence="11 12">
    <name type="scientific">Piscirickettsia salmonis</name>
    <dbReference type="NCBI Taxonomy" id="1238"/>
    <lineage>
        <taxon>Bacteria</taxon>
        <taxon>Pseudomonadati</taxon>
        <taxon>Pseudomonadota</taxon>
        <taxon>Gammaproteobacteria</taxon>
        <taxon>Thiotrichales</taxon>
        <taxon>Piscirickettsiaceae</taxon>
        <taxon>Piscirickettsia</taxon>
    </lineage>
</organism>
<dbReference type="RefSeq" id="WP_016210751.1">
    <property type="nucleotide sequence ID" value="NZ_CP012413.1"/>
</dbReference>
<dbReference type="InterPro" id="IPR014001">
    <property type="entry name" value="Helicase_ATP-bd"/>
</dbReference>
<evidence type="ECO:0000256" key="8">
    <source>
        <dbReference type="ARBA" id="ARBA00047984"/>
    </source>
</evidence>
<evidence type="ECO:0000256" key="10">
    <source>
        <dbReference type="SAM" id="MobiDB-lite"/>
    </source>
</evidence>
<dbReference type="FunFam" id="3.40.50.300:FF:000108">
    <property type="entry name" value="ATP-dependent RNA helicase RhlE"/>
    <property type="match status" value="1"/>
</dbReference>
<comment type="function">
    <text evidence="9">DEAD-box RNA helicase involved in various cellular processes at low temperature, including ribosome biogenesis, mRNA degradation and translation initiation.</text>
</comment>
<evidence type="ECO:0000256" key="7">
    <source>
        <dbReference type="ARBA" id="ARBA00023016"/>
    </source>
</evidence>
<evidence type="ECO:0000313" key="12">
    <source>
        <dbReference type="Proteomes" id="UP000422232"/>
    </source>
</evidence>
<evidence type="ECO:0000256" key="9">
    <source>
        <dbReference type="HAMAP-Rule" id="MF_00964"/>
    </source>
</evidence>
<comment type="catalytic activity">
    <reaction evidence="8 9">
        <text>ATP + H2O = ADP + phosphate + H(+)</text>
        <dbReference type="Rhea" id="RHEA:13065"/>
        <dbReference type="ChEBI" id="CHEBI:15377"/>
        <dbReference type="ChEBI" id="CHEBI:15378"/>
        <dbReference type="ChEBI" id="CHEBI:30616"/>
        <dbReference type="ChEBI" id="CHEBI:43474"/>
        <dbReference type="ChEBI" id="CHEBI:456216"/>
        <dbReference type="EC" id="3.6.4.13"/>
    </reaction>
</comment>
<dbReference type="Proteomes" id="UP000422232">
    <property type="component" value="Chromosome"/>
</dbReference>
<name>A0A9Q6LR33_PISSA</name>
<evidence type="ECO:0000256" key="6">
    <source>
        <dbReference type="ARBA" id="ARBA00022884"/>
    </source>
</evidence>
<dbReference type="GO" id="GO:0006401">
    <property type="term" value="P:RNA catabolic process"/>
    <property type="evidence" value="ECO:0007669"/>
    <property type="project" value="UniProtKB-UniRule"/>
</dbReference>
<keyword evidence="2 9" id="KW-0547">Nucleotide-binding</keyword>
<dbReference type="SMART" id="SM00487">
    <property type="entry name" value="DEXDc"/>
    <property type="match status" value="1"/>
</dbReference>
<dbReference type="AlphaFoldDB" id="A0A9Q6LR33"/>
<feature type="region of interest" description="Disordered" evidence="10">
    <location>
        <begin position="544"/>
        <end position="601"/>
    </location>
</feature>
<dbReference type="GO" id="GO:0005829">
    <property type="term" value="C:cytosol"/>
    <property type="evidence" value="ECO:0007669"/>
    <property type="project" value="TreeGrafter"/>
</dbReference>
<dbReference type="Pfam" id="PF03880">
    <property type="entry name" value="DbpA"/>
    <property type="match status" value="1"/>
</dbReference>
<dbReference type="PROSITE" id="PS51195">
    <property type="entry name" value="Q_MOTIF"/>
    <property type="match status" value="1"/>
</dbReference>
<evidence type="ECO:0000256" key="2">
    <source>
        <dbReference type="ARBA" id="ARBA00022741"/>
    </source>
</evidence>
<dbReference type="HAMAP" id="MF_00964">
    <property type="entry name" value="DEAD_helicase_DeaD"/>
    <property type="match status" value="1"/>
</dbReference>
<feature type="compositionally biased region" description="Low complexity" evidence="10">
    <location>
        <begin position="584"/>
        <end position="594"/>
    </location>
</feature>
<dbReference type="InterPro" id="IPR005580">
    <property type="entry name" value="DbpA/CsdA_RNA-bd_dom"/>
</dbReference>
<dbReference type="InterPro" id="IPR001650">
    <property type="entry name" value="Helicase_C-like"/>
</dbReference>
<dbReference type="EC" id="3.6.4.13" evidence="9"/>
<dbReference type="GO" id="GO:0070417">
    <property type="term" value="P:cellular response to cold"/>
    <property type="evidence" value="ECO:0007669"/>
    <property type="project" value="InterPro"/>
</dbReference>
<dbReference type="Gene3D" id="3.40.50.300">
    <property type="entry name" value="P-loop containing nucleotide triphosphate hydrolases"/>
    <property type="match status" value="2"/>
</dbReference>
<keyword evidence="3 9" id="KW-0378">Hydrolase</keyword>
<dbReference type="GeneID" id="66740845"/>
<dbReference type="GO" id="GO:0005840">
    <property type="term" value="C:ribosome"/>
    <property type="evidence" value="ECO:0007669"/>
    <property type="project" value="TreeGrafter"/>
</dbReference>
<dbReference type="PROSITE" id="PS00039">
    <property type="entry name" value="DEAD_ATP_HELICASE"/>
    <property type="match status" value="1"/>
</dbReference>
<dbReference type="InterPro" id="IPR050547">
    <property type="entry name" value="DEAD_box_RNA_helicases"/>
</dbReference>
<dbReference type="InterPro" id="IPR000629">
    <property type="entry name" value="RNA-helicase_DEAD-box_CS"/>
</dbReference>
<dbReference type="InterPro" id="IPR057325">
    <property type="entry name" value="DeaD_dimer"/>
</dbReference>
<keyword evidence="5 9" id="KW-0067">ATP-binding</keyword>
<dbReference type="PROSITE" id="PS51194">
    <property type="entry name" value="HELICASE_CTER"/>
    <property type="match status" value="1"/>
</dbReference>